<dbReference type="EMBL" id="LT629772">
    <property type="protein sequence ID" value="SDT23502.1"/>
    <property type="molecule type" value="Genomic_DNA"/>
</dbReference>
<keyword evidence="1" id="KW-0472">Membrane</keyword>
<evidence type="ECO:0000313" key="2">
    <source>
        <dbReference type="EMBL" id="SDT23502.1"/>
    </source>
</evidence>
<feature type="transmembrane region" description="Helical" evidence="1">
    <location>
        <begin position="53"/>
        <end position="76"/>
    </location>
</feature>
<name>A0A1H1YQ91_9ACTN</name>
<keyword evidence="3" id="KW-1185">Reference proteome</keyword>
<keyword evidence="1" id="KW-1133">Transmembrane helix</keyword>
<keyword evidence="1" id="KW-0812">Transmembrane</keyword>
<protein>
    <submittedName>
        <fullName evidence="2">Uncharacterized protein</fullName>
    </submittedName>
</protein>
<accession>A0A1H1YQ91</accession>
<dbReference type="Proteomes" id="UP000199103">
    <property type="component" value="Chromosome I"/>
</dbReference>
<sequence length="145" mass="15171">MTTGNGFLMRHHLQRIATLGLPSRPTVVSAAISYPVGVGVIALIPAFDGFAPLPIWQLAVRLVGVWVVAFTIDHVVRRVVGSLVARTARDPERSRYTVVDAISGAVLFGVLALGLSLVLEPGSAVVAALIVAVLSGIVEGVLTRV</sequence>
<proteinExistence type="predicted"/>
<organism evidence="2 3">
    <name type="scientific">Microlunatus soli</name>
    <dbReference type="NCBI Taxonomy" id="630515"/>
    <lineage>
        <taxon>Bacteria</taxon>
        <taxon>Bacillati</taxon>
        <taxon>Actinomycetota</taxon>
        <taxon>Actinomycetes</taxon>
        <taxon>Propionibacteriales</taxon>
        <taxon>Propionibacteriaceae</taxon>
        <taxon>Microlunatus</taxon>
    </lineage>
</organism>
<dbReference type="RefSeq" id="WP_091527998.1">
    <property type="nucleotide sequence ID" value="NZ_LT629772.1"/>
</dbReference>
<dbReference type="AlphaFoldDB" id="A0A1H1YQ91"/>
<evidence type="ECO:0000256" key="1">
    <source>
        <dbReference type="SAM" id="Phobius"/>
    </source>
</evidence>
<gene>
    <name evidence="2" type="ORF">SAMN04489812_4713</name>
</gene>
<reference evidence="2 3" key="1">
    <citation type="submission" date="2016-10" db="EMBL/GenBank/DDBJ databases">
        <authorList>
            <person name="de Groot N.N."/>
        </authorList>
    </citation>
    <scope>NUCLEOTIDE SEQUENCE [LARGE SCALE GENOMIC DNA]</scope>
    <source>
        <strain evidence="2 3">DSM 21800</strain>
    </source>
</reference>
<feature type="transmembrane region" description="Helical" evidence="1">
    <location>
        <begin position="124"/>
        <end position="142"/>
    </location>
</feature>
<feature type="transmembrane region" description="Helical" evidence="1">
    <location>
        <begin position="27"/>
        <end position="47"/>
    </location>
</feature>
<evidence type="ECO:0000313" key="3">
    <source>
        <dbReference type="Proteomes" id="UP000199103"/>
    </source>
</evidence>
<feature type="transmembrane region" description="Helical" evidence="1">
    <location>
        <begin position="97"/>
        <end position="118"/>
    </location>
</feature>